<dbReference type="Pfam" id="PF01467">
    <property type="entry name" value="CTP_transf_like"/>
    <property type="match status" value="1"/>
</dbReference>
<dbReference type="GO" id="GO:0009435">
    <property type="term" value="P:NAD+ biosynthetic process"/>
    <property type="evidence" value="ECO:0007669"/>
    <property type="project" value="UniProtKB-UniRule"/>
</dbReference>
<organism evidence="10 11">
    <name type="scientific">Halapricum desulfuricans</name>
    <dbReference type="NCBI Taxonomy" id="2841257"/>
    <lineage>
        <taxon>Archaea</taxon>
        <taxon>Methanobacteriati</taxon>
        <taxon>Methanobacteriota</taxon>
        <taxon>Stenosarchaea group</taxon>
        <taxon>Halobacteria</taxon>
        <taxon>Halobacteriales</taxon>
        <taxon>Haloarculaceae</taxon>
        <taxon>Halapricum</taxon>
    </lineage>
</organism>
<protein>
    <recommendedName>
        <fullName evidence="6 7">Nicotinamide-nucleotide adenylyltransferase</fullName>
        <ecNumber evidence="6 7">2.7.7.1</ecNumber>
    </recommendedName>
    <alternativeName>
        <fullName evidence="6">NAD(+) diphosphorylase</fullName>
    </alternativeName>
    <alternativeName>
        <fullName evidence="6">NAD(+) pyrophosphorylase</fullName>
    </alternativeName>
    <alternativeName>
        <fullName evidence="6">NMN adenylyltransferase</fullName>
    </alternativeName>
</protein>
<keyword evidence="6" id="KW-0547">Nucleotide-binding</keyword>
<keyword evidence="6" id="KW-0067">ATP-binding</keyword>
<evidence type="ECO:0000313" key="11">
    <source>
        <dbReference type="Proteomes" id="UP000663292"/>
    </source>
</evidence>
<keyword evidence="5 6" id="KW-0520">NAD</keyword>
<gene>
    <name evidence="10" type="primary">nadR</name>
    <name evidence="10" type="ORF">HSEST_0117</name>
</gene>
<evidence type="ECO:0000256" key="2">
    <source>
        <dbReference type="ARBA" id="ARBA00022642"/>
    </source>
</evidence>
<accession>A0A897NML3</accession>
<reference evidence="10 11" key="1">
    <citation type="submission" date="2020-11" db="EMBL/GenBank/DDBJ databases">
        <title>Carbohydrate-dependent, anaerobic sulfur respiration: A novel catabolism in halophilic archaea.</title>
        <authorList>
            <person name="Sorokin D.Y."/>
            <person name="Messina E."/>
            <person name="Smedile F."/>
            <person name="La Cono V."/>
            <person name="Hallsworth J.E."/>
            <person name="Yakimov M.M."/>
        </authorList>
    </citation>
    <scope>NUCLEOTIDE SEQUENCE [LARGE SCALE GENOMIC DNA]</scope>
    <source>
        <strain evidence="10 11">HSR-Est</strain>
    </source>
</reference>
<dbReference type="InterPro" id="IPR004821">
    <property type="entry name" value="Cyt_trans-like"/>
</dbReference>
<evidence type="ECO:0000259" key="9">
    <source>
        <dbReference type="Pfam" id="PF01467"/>
    </source>
</evidence>
<keyword evidence="2 6" id="KW-0662">Pyridine nucleotide biosynthesis</keyword>
<comment type="catalytic activity">
    <reaction evidence="6">
        <text>beta-nicotinamide D-ribonucleotide + ATP + H(+) = diphosphate + NAD(+)</text>
        <dbReference type="Rhea" id="RHEA:21360"/>
        <dbReference type="ChEBI" id="CHEBI:14649"/>
        <dbReference type="ChEBI" id="CHEBI:15378"/>
        <dbReference type="ChEBI" id="CHEBI:30616"/>
        <dbReference type="ChEBI" id="CHEBI:33019"/>
        <dbReference type="ChEBI" id="CHEBI:57540"/>
        <dbReference type="EC" id="2.7.7.1"/>
    </reaction>
</comment>
<dbReference type="NCBIfam" id="NF002243">
    <property type="entry name" value="PRK01153.1"/>
    <property type="match status" value="1"/>
</dbReference>
<evidence type="ECO:0000256" key="7">
    <source>
        <dbReference type="NCBIfam" id="TIGR01527"/>
    </source>
</evidence>
<feature type="compositionally biased region" description="Basic and acidic residues" evidence="8">
    <location>
        <begin position="19"/>
        <end position="28"/>
    </location>
</feature>
<evidence type="ECO:0000256" key="3">
    <source>
        <dbReference type="ARBA" id="ARBA00022679"/>
    </source>
</evidence>
<evidence type="ECO:0000256" key="8">
    <source>
        <dbReference type="SAM" id="MobiDB-lite"/>
    </source>
</evidence>
<dbReference type="InterPro" id="IPR014729">
    <property type="entry name" value="Rossmann-like_a/b/a_fold"/>
</dbReference>
<comment type="pathway">
    <text evidence="6">Cofactor biosynthesis; NAD(+) biosynthesis; NAD(+) from nicotinamide D-ribonucleotide: step 1/1.</text>
</comment>
<dbReference type="PANTHER" id="PTHR21342:SF0">
    <property type="entry name" value="BIFUNCTIONAL NMN ADENYLYLTRANSFERASE_NUDIX HYDROLASE"/>
    <property type="match status" value="1"/>
</dbReference>
<dbReference type="GO" id="GO:0005737">
    <property type="term" value="C:cytoplasm"/>
    <property type="evidence" value="ECO:0007669"/>
    <property type="project" value="UniProtKB-SubCell"/>
</dbReference>
<dbReference type="Gene3D" id="3.40.50.620">
    <property type="entry name" value="HUPs"/>
    <property type="match status" value="1"/>
</dbReference>
<dbReference type="Proteomes" id="UP000663292">
    <property type="component" value="Chromosome"/>
</dbReference>
<evidence type="ECO:0000256" key="4">
    <source>
        <dbReference type="ARBA" id="ARBA00022695"/>
    </source>
</evidence>
<keyword evidence="6" id="KW-0963">Cytoplasm</keyword>
<evidence type="ECO:0000256" key="5">
    <source>
        <dbReference type="ARBA" id="ARBA00023027"/>
    </source>
</evidence>
<dbReference type="GO" id="GO:0000309">
    <property type="term" value="F:nicotinamide-nucleotide adenylyltransferase activity"/>
    <property type="evidence" value="ECO:0007669"/>
    <property type="project" value="UniProtKB-UniRule"/>
</dbReference>
<dbReference type="SUPFAM" id="SSF52374">
    <property type="entry name" value="Nucleotidylyl transferase"/>
    <property type="match status" value="1"/>
</dbReference>
<comment type="similarity">
    <text evidence="1 6">Belongs to the archaeal NMN adenylyltransferase family.</text>
</comment>
<feature type="region of interest" description="Disordered" evidence="8">
    <location>
        <begin position="19"/>
        <end position="42"/>
    </location>
</feature>
<dbReference type="HAMAP" id="MF_00243">
    <property type="entry name" value="NMN_adenylyltr"/>
    <property type="match status" value="1"/>
</dbReference>
<dbReference type="CDD" id="cd02166">
    <property type="entry name" value="NMNAT_Archaea"/>
    <property type="match status" value="1"/>
</dbReference>
<dbReference type="EC" id="2.7.7.1" evidence="6 7"/>
<dbReference type="AlphaFoldDB" id="A0A897NML3"/>
<keyword evidence="3 6" id="KW-0808">Transferase</keyword>
<keyword evidence="4 6" id="KW-0548">Nucleotidyltransferase</keyword>
<dbReference type="EMBL" id="CP064791">
    <property type="protein sequence ID" value="QSG13674.1"/>
    <property type="molecule type" value="Genomic_DNA"/>
</dbReference>
<name>A0A897NML3_9EURY</name>
<dbReference type="UniPathway" id="UPA00253">
    <property type="reaction ID" value="UER00600"/>
</dbReference>
<comment type="subcellular location">
    <subcellularLocation>
        <location evidence="6">Cytoplasm</location>
    </subcellularLocation>
</comment>
<dbReference type="InterPro" id="IPR006418">
    <property type="entry name" value="NMN_Atrans_arc"/>
</dbReference>
<dbReference type="NCBIfam" id="TIGR01527">
    <property type="entry name" value="arch_NMN_Atrans"/>
    <property type="match status" value="1"/>
</dbReference>
<evidence type="ECO:0000256" key="1">
    <source>
        <dbReference type="ARBA" id="ARBA00010124"/>
    </source>
</evidence>
<dbReference type="NCBIfam" id="TIGR00125">
    <property type="entry name" value="cyt_tran_rel"/>
    <property type="match status" value="1"/>
</dbReference>
<proteinExistence type="inferred from homology"/>
<dbReference type="GO" id="GO:0005524">
    <property type="term" value="F:ATP binding"/>
    <property type="evidence" value="ECO:0007669"/>
    <property type="project" value="UniProtKB-KW"/>
</dbReference>
<sequence length="247" mass="28217">MVKVCRLIYFLPSDERAVSNADREERPKRQYSPISSPDESVCGPSERLGEFMKRRTDVFSKVMTRGFYIGRFQPYHNGHHTMIEHIAEKVDELVLGIGSADVSHTVKNPFTAGERIMMLTKAVREFEREHGLVTYVVPIEDIERNAVWVSHVESMCPDFDVVYSNNPLVIQLFEESGIEVNQSPMFDRERLEGTDIRESIIGGDPWRGRVPDPVVDVIEEINGVQRLNTVAQDDVAERWEAAHVDSE</sequence>
<feature type="domain" description="Cytidyltransferase-like" evidence="9">
    <location>
        <begin position="67"/>
        <end position="198"/>
    </location>
</feature>
<evidence type="ECO:0000256" key="6">
    <source>
        <dbReference type="HAMAP-Rule" id="MF_00243"/>
    </source>
</evidence>
<evidence type="ECO:0000313" key="10">
    <source>
        <dbReference type="EMBL" id="QSG13674.1"/>
    </source>
</evidence>
<dbReference type="PANTHER" id="PTHR21342">
    <property type="entry name" value="PHOSPHOPANTETHEINE ADENYLYLTRANSFERASE"/>
    <property type="match status" value="1"/>
</dbReference>
<keyword evidence="11" id="KW-1185">Reference proteome</keyword>